<accession>A0A9X3BH76</accession>
<reference evidence="2" key="2">
    <citation type="submission" date="2023-04" db="EMBL/GenBank/DDBJ databases">
        <title>Paracnuella aquatica gen. nov., sp. nov., a member of the family Chitinophagaceae isolated from a hot spring.</title>
        <authorList>
            <person name="Wang C."/>
        </authorList>
    </citation>
    <scope>NUCLEOTIDE SEQUENCE</scope>
    <source>
        <strain evidence="2">LB-8</strain>
    </source>
</reference>
<evidence type="ECO:0000313" key="3">
    <source>
        <dbReference type="Proteomes" id="UP001155483"/>
    </source>
</evidence>
<feature type="chain" id="PRO_5040881297" evidence="1">
    <location>
        <begin position="21"/>
        <end position="370"/>
    </location>
</feature>
<proteinExistence type="predicted"/>
<keyword evidence="3" id="KW-1185">Reference proteome</keyword>
<evidence type="ECO:0000256" key="1">
    <source>
        <dbReference type="SAM" id="SignalP"/>
    </source>
</evidence>
<dbReference type="RefSeq" id="WP_279296005.1">
    <property type="nucleotide sequence ID" value="NZ_JAOTIF010000002.1"/>
</dbReference>
<dbReference type="EMBL" id="JAOTIF010000002">
    <property type="protein sequence ID" value="MCU7548558.1"/>
    <property type="molecule type" value="Genomic_DNA"/>
</dbReference>
<gene>
    <name evidence="2" type="ORF">OCK74_05490</name>
</gene>
<protein>
    <submittedName>
        <fullName evidence="2">Uncharacterized protein</fullName>
    </submittedName>
</protein>
<keyword evidence="1" id="KW-0732">Signal</keyword>
<dbReference type="AlphaFoldDB" id="A0A9X3BH76"/>
<feature type="signal peptide" evidence="1">
    <location>
        <begin position="1"/>
        <end position="20"/>
    </location>
</feature>
<organism evidence="2 3">
    <name type="scientific">Paraflavisolibacter caeni</name>
    <dbReference type="NCBI Taxonomy" id="2982496"/>
    <lineage>
        <taxon>Bacteria</taxon>
        <taxon>Pseudomonadati</taxon>
        <taxon>Bacteroidota</taxon>
        <taxon>Chitinophagia</taxon>
        <taxon>Chitinophagales</taxon>
        <taxon>Chitinophagaceae</taxon>
        <taxon>Paraflavisolibacter</taxon>
    </lineage>
</organism>
<name>A0A9X3BH76_9BACT</name>
<dbReference type="Proteomes" id="UP001155483">
    <property type="component" value="Unassembled WGS sequence"/>
</dbReference>
<evidence type="ECO:0000313" key="2">
    <source>
        <dbReference type="EMBL" id="MCU7548558.1"/>
    </source>
</evidence>
<sequence>MKKMICFLMLLASITGIAFAQNNTTKTDKTFELPPNHAHRRFFIDLDKGNKMQIEVSAMEDLKPFLKMDSVIRVFLKDLEPLKDSLGDELLSRLIDYIADSSGRKKIRIQQFKPKGSSFLVQDGEVASLKLEQDTINFIGTVSIIAKYTLRKAFTTSRTYRISFYVNNLSDLVSYTDGRLNQKMQVLQDHVNNTWVTTAKKSEAYLKEDPSIKARLPKGYVAGGNYLNIRFSVDVQNYKNYFVPSFSLGAGLIISKSFFKRDIVLSWDPNFFFSKDSAGSLKTYRNDFLTLTWGQGLIRDNEPRKESHLLFIMSLGYLVHRSGNYFDKNTFRMGAGRLSLFEGKTKIEPAMYFNHFFKGVTPGLRLIQSF</sequence>
<reference evidence="2" key="1">
    <citation type="submission" date="2022-09" db="EMBL/GenBank/DDBJ databases">
        <authorList>
            <person name="Yuan C."/>
            <person name="Ke Z."/>
        </authorList>
    </citation>
    <scope>NUCLEOTIDE SEQUENCE</scope>
    <source>
        <strain evidence="2">LB-8</strain>
    </source>
</reference>
<comment type="caution">
    <text evidence="2">The sequence shown here is derived from an EMBL/GenBank/DDBJ whole genome shotgun (WGS) entry which is preliminary data.</text>
</comment>